<protein>
    <recommendedName>
        <fullName evidence="5">Membrane protein YphA (DoxX/SURF4 family)</fullName>
    </recommendedName>
</protein>
<keyword evidence="2" id="KW-0812">Transmembrane</keyword>
<evidence type="ECO:0000313" key="3">
    <source>
        <dbReference type="EMBL" id="MDS1270382.1"/>
    </source>
</evidence>
<evidence type="ECO:0000313" key="4">
    <source>
        <dbReference type="Proteomes" id="UP001250214"/>
    </source>
</evidence>
<feature type="transmembrane region" description="Helical" evidence="2">
    <location>
        <begin position="58"/>
        <end position="77"/>
    </location>
</feature>
<dbReference type="EMBL" id="JAVLVT010000003">
    <property type="protein sequence ID" value="MDS1270382.1"/>
    <property type="molecule type" value="Genomic_DNA"/>
</dbReference>
<evidence type="ECO:0008006" key="5">
    <source>
        <dbReference type="Google" id="ProtNLM"/>
    </source>
</evidence>
<sequence length="385" mass="40634">MNSEAIERLREPASWVLLGVVILKQLAALIYIASRNDVGAGIGETVYSSAMVSAREDTFGPVTVLLVVVAVGLMVMAREKSPRTPVVAWFGIVLLGISALFGLVTLIMHFVAYGSANMGTAFSGFFVSLGYLAVVVVAGLALIFATMNPALVPKNTPPQQSMPQQPAYTGAQQSFAQQPYGQMDASQTGAYAQQGYAQQGYAQPDPTQTGGYAQQGYTQQGYAQQGYAQQGYAQPDPTQTGGYAQQGYAQQGYAQQGYAQPDPTQTGGYAQQGYTQQGYGQQAAYQYPSGGQQAAYQDPSGGQQAAYQYPSGGQQADYGQGASWSQQSYGQYQPEAYQGQSGYNTAGQPVYGSYATGTGASGEAAAEGQSTTDSGDLPQGWYRDE</sequence>
<comment type="caution">
    <text evidence="3">The sequence shown here is derived from an EMBL/GenBank/DDBJ whole genome shotgun (WGS) entry which is preliminary data.</text>
</comment>
<keyword evidence="2" id="KW-0472">Membrane</keyword>
<feature type="compositionally biased region" description="Polar residues" evidence="1">
    <location>
        <begin position="338"/>
        <end position="347"/>
    </location>
</feature>
<feature type="region of interest" description="Disordered" evidence="1">
    <location>
        <begin position="290"/>
        <end position="385"/>
    </location>
</feature>
<gene>
    <name evidence="3" type="ORF">RIF23_08755</name>
</gene>
<feature type="compositionally biased region" description="Low complexity" evidence="1">
    <location>
        <begin position="351"/>
        <end position="368"/>
    </location>
</feature>
<name>A0ABU2H4Z7_9ACTN</name>
<feature type="compositionally biased region" description="Polar residues" evidence="1">
    <location>
        <begin position="322"/>
        <end position="331"/>
    </location>
</feature>
<keyword evidence="4" id="KW-1185">Reference proteome</keyword>
<evidence type="ECO:0000256" key="1">
    <source>
        <dbReference type="SAM" id="MobiDB-lite"/>
    </source>
</evidence>
<reference evidence="4" key="1">
    <citation type="submission" date="2023-07" db="EMBL/GenBank/DDBJ databases">
        <title>Novel species in the genus Lipingzhangella isolated from Sambhar Salt Lake.</title>
        <authorList>
            <person name="Jiya N."/>
            <person name="Kajale S."/>
            <person name="Sharma A."/>
        </authorList>
    </citation>
    <scope>NUCLEOTIDE SEQUENCE [LARGE SCALE GENOMIC DNA]</scope>
    <source>
        <strain evidence="4">LS1_29</strain>
    </source>
</reference>
<feature type="compositionally biased region" description="Polar residues" evidence="1">
    <location>
        <begin position="300"/>
        <end position="314"/>
    </location>
</feature>
<organism evidence="3 4">
    <name type="scientific">Lipingzhangella rawalii</name>
    <dbReference type="NCBI Taxonomy" id="2055835"/>
    <lineage>
        <taxon>Bacteria</taxon>
        <taxon>Bacillati</taxon>
        <taxon>Actinomycetota</taxon>
        <taxon>Actinomycetes</taxon>
        <taxon>Streptosporangiales</taxon>
        <taxon>Nocardiopsidaceae</taxon>
        <taxon>Lipingzhangella</taxon>
    </lineage>
</organism>
<evidence type="ECO:0000256" key="2">
    <source>
        <dbReference type="SAM" id="Phobius"/>
    </source>
</evidence>
<dbReference type="Proteomes" id="UP001250214">
    <property type="component" value="Unassembled WGS sequence"/>
</dbReference>
<keyword evidence="2" id="KW-1133">Transmembrane helix</keyword>
<accession>A0ABU2H4Z7</accession>
<dbReference type="RefSeq" id="WP_310911897.1">
    <property type="nucleotide sequence ID" value="NZ_JAVLVT010000003.1"/>
</dbReference>
<feature type="transmembrane region" description="Helical" evidence="2">
    <location>
        <begin position="89"/>
        <end position="113"/>
    </location>
</feature>
<feature type="transmembrane region" description="Helical" evidence="2">
    <location>
        <begin position="125"/>
        <end position="145"/>
    </location>
</feature>
<proteinExistence type="predicted"/>
<feature type="transmembrane region" description="Helical" evidence="2">
    <location>
        <begin position="12"/>
        <end position="33"/>
    </location>
</feature>